<keyword evidence="6" id="KW-0732">Signal</keyword>
<keyword evidence="17" id="KW-0378">Hydrolase</keyword>
<proteinExistence type="predicted"/>
<dbReference type="PROSITE" id="PS50234">
    <property type="entry name" value="VWFA"/>
    <property type="match status" value="1"/>
</dbReference>
<dbReference type="PROSITE" id="PS50923">
    <property type="entry name" value="SUSHI"/>
    <property type="match status" value="1"/>
</dbReference>
<dbReference type="InterPro" id="IPR002035">
    <property type="entry name" value="VWF_A"/>
</dbReference>
<reference evidence="17" key="1">
    <citation type="journal article" date="2023" name="G3 (Bethesda)">
        <title>Whole genome assembly and annotation of the endangered Caribbean coral Acropora cervicornis.</title>
        <authorList>
            <person name="Selwyn J.D."/>
            <person name="Vollmer S.V."/>
        </authorList>
    </citation>
    <scope>NUCLEOTIDE SEQUENCE</scope>
    <source>
        <strain evidence="17">K2</strain>
    </source>
</reference>
<keyword evidence="7" id="KW-0677">Repeat</keyword>
<dbReference type="GO" id="GO:0009986">
    <property type="term" value="C:cell surface"/>
    <property type="evidence" value="ECO:0007669"/>
    <property type="project" value="UniProtKB-SubCell"/>
</dbReference>
<dbReference type="Proteomes" id="UP001249851">
    <property type="component" value="Unassembled WGS sequence"/>
</dbReference>
<evidence type="ECO:0000256" key="8">
    <source>
        <dbReference type="ARBA" id="ARBA00022859"/>
    </source>
</evidence>
<dbReference type="CDD" id="cd00033">
    <property type="entry name" value="CCP"/>
    <property type="match status" value="1"/>
</dbReference>
<protein>
    <recommendedName>
        <fullName evidence="11">C3/C5 convertase</fullName>
    </recommendedName>
</protein>
<evidence type="ECO:0000313" key="17">
    <source>
        <dbReference type="EMBL" id="KAK2566992.1"/>
    </source>
</evidence>
<keyword evidence="4" id="KW-0399">Innate immunity</keyword>
<comment type="cofactor">
    <cofactor evidence="1">
        <name>Mn(2+)</name>
        <dbReference type="ChEBI" id="CHEBI:29035"/>
    </cofactor>
</comment>
<reference evidence="17" key="2">
    <citation type="journal article" date="2023" name="Science">
        <title>Genomic signatures of disease resistance in endangered staghorn corals.</title>
        <authorList>
            <person name="Vollmer S.V."/>
            <person name="Selwyn J.D."/>
            <person name="Despard B.A."/>
            <person name="Roesel C.L."/>
        </authorList>
    </citation>
    <scope>NUCLEOTIDE SEQUENCE</scope>
    <source>
        <strain evidence="17">K2</strain>
    </source>
</reference>
<evidence type="ECO:0000256" key="4">
    <source>
        <dbReference type="ARBA" id="ARBA00022588"/>
    </source>
</evidence>
<evidence type="ECO:0000256" key="11">
    <source>
        <dbReference type="ARBA" id="ARBA00029636"/>
    </source>
</evidence>
<comment type="subcellular location">
    <subcellularLocation>
        <location evidence="3">Cell surface</location>
    </subcellularLocation>
</comment>
<name>A0AAD9QT00_ACRCE</name>
<evidence type="ECO:0000256" key="1">
    <source>
        <dbReference type="ARBA" id="ARBA00001936"/>
    </source>
</evidence>
<dbReference type="Pfam" id="PF00092">
    <property type="entry name" value="VWA"/>
    <property type="match status" value="1"/>
</dbReference>
<dbReference type="PROSITE" id="PS50240">
    <property type="entry name" value="TRYPSIN_DOM"/>
    <property type="match status" value="1"/>
</dbReference>
<dbReference type="GO" id="GO:0045087">
    <property type="term" value="P:innate immune response"/>
    <property type="evidence" value="ECO:0007669"/>
    <property type="project" value="UniProtKB-KW"/>
</dbReference>
<evidence type="ECO:0000313" key="18">
    <source>
        <dbReference type="Proteomes" id="UP001249851"/>
    </source>
</evidence>
<dbReference type="Gene3D" id="3.40.50.410">
    <property type="entry name" value="von Willebrand factor, type A domain"/>
    <property type="match status" value="1"/>
</dbReference>
<dbReference type="InterPro" id="IPR001314">
    <property type="entry name" value="Peptidase_S1A"/>
</dbReference>
<feature type="region of interest" description="Disordered" evidence="13">
    <location>
        <begin position="463"/>
        <end position="494"/>
    </location>
</feature>
<dbReference type="PANTHER" id="PTHR46393">
    <property type="entry name" value="SUSHI DOMAIN-CONTAINING PROTEIN"/>
    <property type="match status" value="1"/>
</dbReference>
<evidence type="ECO:0000256" key="7">
    <source>
        <dbReference type="ARBA" id="ARBA00022737"/>
    </source>
</evidence>
<dbReference type="InterPro" id="IPR043504">
    <property type="entry name" value="Peptidase_S1_PA_chymotrypsin"/>
</dbReference>
<gene>
    <name evidence="17" type="ORF">P5673_008761</name>
</gene>
<evidence type="ECO:0000259" key="15">
    <source>
        <dbReference type="PROSITE" id="PS50240"/>
    </source>
</evidence>
<dbReference type="GO" id="GO:0004252">
    <property type="term" value="F:serine-type endopeptidase activity"/>
    <property type="evidence" value="ECO:0007669"/>
    <property type="project" value="InterPro"/>
</dbReference>
<evidence type="ECO:0000256" key="3">
    <source>
        <dbReference type="ARBA" id="ARBA00004241"/>
    </source>
</evidence>
<feature type="domain" description="VWFA" evidence="14">
    <location>
        <begin position="161"/>
        <end position="322"/>
    </location>
</feature>
<dbReference type="InterPro" id="IPR036465">
    <property type="entry name" value="vWFA_dom_sf"/>
</dbReference>
<evidence type="ECO:0000256" key="10">
    <source>
        <dbReference type="ARBA" id="ARBA00023180"/>
    </source>
</evidence>
<evidence type="ECO:0000256" key="5">
    <source>
        <dbReference type="ARBA" id="ARBA00022659"/>
    </source>
</evidence>
<dbReference type="PRINTS" id="PR00722">
    <property type="entry name" value="CHYMOTRYPSIN"/>
</dbReference>
<evidence type="ECO:0000256" key="6">
    <source>
        <dbReference type="ARBA" id="ARBA00022729"/>
    </source>
</evidence>
<dbReference type="InterPro" id="IPR035976">
    <property type="entry name" value="Sushi/SCR/CCP_sf"/>
</dbReference>
<keyword evidence="8" id="KW-0391">Immunity</keyword>
<dbReference type="CDD" id="cd00190">
    <property type="entry name" value="Tryp_SPc"/>
    <property type="match status" value="1"/>
</dbReference>
<evidence type="ECO:0000259" key="14">
    <source>
        <dbReference type="PROSITE" id="PS50234"/>
    </source>
</evidence>
<comment type="caution">
    <text evidence="12">Lacks conserved residue(s) required for the propagation of feature annotation.</text>
</comment>
<dbReference type="SMART" id="SM00327">
    <property type="entry name" value="VWA"/>
    <property type="match status" value="1"/>
</dbReference>
<keyword evidence="10" id="KW-0325">Glycoprotein</keyword>
<feature type="domain" description="Sushi" evidence="16">
    <location>
        <begin position="53"/>
        <end position="109"/>
    </location>
</feature>
<feature type="compositionally biased region" description="Basic residues" evidence="13">
    <location>
        <begin position="477"/>
        <end position="490"/>
    </location>
</feature>
<keyword evidence="18" id="KW-1185">Reference proteome</keyword>
<keyword evidence="17" id="KW-0472">Membrane</keyword>
<dbReference type="InterPro" id="IPR000436">
    <property type="entry name" value="Sushi_SCR_CCP_dom"/>
</dbReference>
<evidence type="ECO:0000256" key="9">
    <source>
        <dbReference type="ARBA" id="ARBA00023157"/>
    </source>
</evidence>
<dbReference type="SUPFAM" id="SSF50494">
    <property type="entry name" value="Trypsin-like serine proteases"/>
    <property type="match status" value="1"/>
</dbReference>
<evidence type="ECO:0000259" key="16">
    <source>
        <dbReference type="PROSITE" id="PS50923"/>
    </source>
</evidence>
<sequence>MSVDKTSRAKTTMTLVTYECINGYRIEEGDKSQHCKDGRLTGRRPKCRFPKVTSCGNPGSIRHGYFVGSNFNIGDIVEYRCSPGYKLHGRQLSICKQHGTWTQRPLCLEENIMDMNEATAFIRHSLLDKHIQRKCSKNGSCSKMEQRTRRSLDLLYSGGLDVVFLVDGSNGVSDKDYKIGLKRGNIRVAVVTFNTKPYTALNFASPSDKVIKKIGSIKKPGGCGTSLGRAIYAARRVLVPSTRASSNKAMFVISTGTLNMGTSHPKAARLLQTENSFQVFAIAIGKRPDRKVLQSVVSQPEKNHVISLRNVGNVFDAVRRTVTTQKKVPDPIECGVSASKPKERNVWPWLVNVHRDGSSVCSGALINKEWVITGARCFHSKTRRRIVSPASRYTITAGGHKKTITGQSIKAAKILIHENYNRQNYANDIALVKLDRKVKFGKYVSPVCLPKMDEDLAGPGRRGFVAGWENKQENSKHDRKSKQSRKKSRSKVPVNSAVEILPNKVCRNSTEQAFNSTVVFCVGENNKARRLSCRGNGGEPFLRQSYDSKSSKLRWTVAGFVSWSEGCGLRRRYRFFTRVEPYLYWIMGNMSPPKRGGRQLKRRGKGSN</sequence>
<dbReference type="Pfam" id="PF00084">
    <property type="entry name" value="Sushi"/>
    <property type="match status" value="2"/>
</dbReference>
<keyword evidence="5 12" id="KW-0768">Sushi</keyword>
<dbReference type="Pfam" id="PF00089">
    <property type="entry name" value="Trypsin"/>
    <property type="match status" value="1"/>
</dbReference>
<dbReference type="CDD" id="cd01450">
    <property type="entry name" value="vWFA_subfamily_ECM"/>
    <property type="match status" value="1"/>
</dbReference>
<dbReference type="GO" id="GO:0006508">
    <property type="term" value="P:proteolysis"/>
    <property type="evidence" value="ECO:0007669"/>
    <property type="project" value="UniProtKB-KW"/>
</dbReference>
<evidence type="ECO:0000256" key="13">
    <source>
        <dbReference type="SAM" id="MobiDB-lite"/>
    </source>
</evidence>
<dbReference type="Gene3D" id="2.40.10.10">
    <property type="entry name" value="Trypsin-like serine proteases"/>
    <property type="match status" value="1"/>
</dbReference>
<dbReference type="SUPFAM" id="SSF53300">
    <property type="entry name" value="vWA-like"/>
    <property type="match status" value="1"/>
</dbReference>
<organism evidence="17 18">
    <name type="scientific">Acropora cervicornis</name>
    <name type="common">Staghorn coral</name>
    <dbReference type="NCBI Taxonomy" id="6130"/>
    <lineage>
        <taxon>Eukaryota</taxon>
        <taxon>Metazoa</taxon>
        <taxon>Cnidaria</taxon>
        <taxon>Anthozoa</taxon>
        <taxon>Hexacorallia</taxon>
        <taxon>Scleractinia</taxon>
        <taxon>Astrocoeniina</taxon>
        <taxon>Acroporidae</taxon>
        <taxon>Acropora</taxon>
    </lineage>
</organism>
<dbReference type="EMBL" id="JARQWQ010000015">
    <property type="protein sequence ID" value="KAK2566992.1"/>
    <property type="molecule type" value="Genomic_DNA"/>
</dbReference>
<comment type="caution">
    <text evidence="17">The sequence shown here is derived from an EMBL/GenBank/DDBJ whole genome shotgun (WGS) entry which is preliminary data.</text>
</comment>
<dbReference type="PANTHER" id="PTHR46393:SF7">
    <property type="entry name" value="COMPLEMENT C2"/>
    <property type="match status" value="1"/>
</dbReference>
<keyword evidence="9" id="KW-1015">Disulfide bond</keyword>
<comment type="cofactor">
    <cofactor evidence="2">
        <name>Mg(2+)</name>
        <dbReference type="ChEBI" id="CHEBI:18420"/>
    </cofactor>
</comment>
<dbReference type="FunFam" id="2.40.10.10:FF:000068">
    <property type="entry name" value="transmembrane protease serine 2"/>
    <property type="match status" value="1"/>
</dbReference>
<dbReference type="Gene3D" id="2.10.70.10">
    <property type="entry name" value="Complement Module, domain 1"/>
    <property type="match status" value="1"/>
</dbReference>
<dbReference type="AlphaFoldDB" id="A0AAD9QT00"/>
<dbReference type="InterPro" id="IPR009003">
    <property type="entry name" value="Peptidase_S1_PA"/>
</dbReference>
<dbReference type="SMART" id="SM00032">
    <property type="entry name" value="CCP"/>
    <property type="match status" value="1"/>
</dbReference>
<keyword evidence="17" id="KW-0645">Protease</keyword>
<evidence type="ECO:0000256" key="2">
    <source>
        <dbReference type="ARBA" id="ARBA00001946"/>
    </source>
</evidence>
<keyword evidence="17" id="KW-0812">Transmembrane</keyword>
<dbReference type="SMART" id="SM00020">
    <property type="entry name" value="Tryp_SPc"/>
    <property type="match status" value="1"/>
</dbReference>
<accession>A0AAD9QT00</accession>
<feature type="domain" description="Peptidase S1" evidence="15">
    <location>
        <begin position="332"/>
        <end position="591"/>
    </location>
</feature>
<dbReference type="SUPFAM" id="SSF57535">
    <property type="entry name" value="Complement control module/SCR domain"/>
    <property type="match status" value="1"/>
</dbReference>
<dbReference type="InterPro" id="IPR001254">
    <property type="entry name" value="Trypsin_dom"/>
</dbReference>
<evidence type="ECO:0000256" key="12">
    <source>
        <dbReference type="PROSITE-ProRule" id="PRU00302"/>
    </source>
</evidence>